<evidence type="ECO:0000313" key="13">
    <source>
        <dbReference type="Proteomes" id="UP000008743"/>
    </source>
</evidence>
<evidence type="ECO:0000256" key="2">
    <source>
        <dbReference type="ARBA" id="ARBA00022679"/>
    </source>
</evidence>
<keyword evidence="13" id="KW-1185">Reference proteome</keyword>
<sequence length="402" mass="42328">MPAPSTAELVARAKALFAASFPGETPTIAVAAPGRINIIGEHVDYSGGFVFPMAIERETVIVGQPLVGGASSPVAIVATDSDAVSADTRIVEFSLTGLARGQPKWANYVKGVIANFNFPAGAPVSFRAAICSSVPLGAGLSSSAALEVATYTFLEALTNNGKARDESTFVEKAKACQKAEHDFANVPCGIMDQFISALGHKDHALLIDCKDNTARQIPLTNHNVQILVTDTHVKHSLDGSEYATRRAQCETALAAIQAQFAGVPFLGVATMDQLNAVKDKIDPVVYRRAHHAIAECKRTLDAADAFTANNYELAGKLMVESHNSLRDDYEVSCPELDTLVKLAMECKGVYGARMTGGGFGGCTVTLLETSAVDSVIAHLKQGYPKAESFSTGPAAGARVVSL</sequence>
<feature type="domain" description="GHMP kinase N-terminal" evidence="9">
    <location>
        <begin position="107"/>
        <end position="199"/>
    </location>
</feature>
<dbReference type="PROSITE" id="PS00106">
    <property type="entry name" value="GALACTOKINASE"/>
    <property type="match status" value="1"/>
</dbReference>
<dbReference type="eggNOG" id="KOG0631">
    <property type="taxonomic scope" value="Eukaryota"/>
</dbReference>
<dbReference type="RefSeq" id="XP_004365866.1">
    <property type="nucleotide sequence ID" value="XM_004365809.2"/>
</dbReference>
<organism evidence="12 13">
    <name type="scientific">Capsaspora owczarzaki (strain ATCC 30864)</name>
    <dbReference type="NCBI Taxonomy" id="595528"/>
    <lineage>
        <taxon>Eukaryota</taxon>
        <taxon>Filasterea</taxon>
        <taxon>Capsaspora</taxon>
    </lineage>
</organism>
<dbReference type="PRINTS" id="PR00959">
    <property type="entry name" value="MEVGALKINASE"/>
</dbReference>
<dbReference type="InParanoid" id="A0A0D2U2Z0"/>
<evidence type="ECO:0000256" key="8">
    <source>
        <dbReference type="ARBA" id="ARBA00023277"/>
    </source>
</evidence>
<evidence type="ECO:0000259" key="11">
    <source>
        <dbReference type="Pfam" id="PF10509"/>
    </source>
</evidence>
<evidence type="ECO:0000256" key="5">
    <source>
        <dbReference type="ARBA" id="ARBA00022777"/>
    </source>
</evidence>
<dbReference type="InterPro" id="IPR019539">
    <property type="entry name" value="GalKase_N"/>
</dbReference>
<keyword evidence="7" id="KW-0460">Magnesium</keyword>
<dbReference type="PANTHER" id="PTHR10457">
    <property type="entry name" value="MEVALONATE KINASE/GALACTOKINASE"/>
    <property type="match status" value="1"/>
</dbReference>
<evidence type="ECO:0000256" key="7">
    <source>
        <dbReference type="ARBA" id="ARBA00022842"/>
    </source>
</evidence>
<dbReference type="PRINTS" id="PR00473">
    <property type="entry name" value="GALCTOKINASE"/>
</dbReference>
<keyword evidence="6" id="KW-0067">ATP-binding</keyword>
<dbReference type="AlphaFoldDB" id="A0A0D2U2Z0"/>
<evidence type="ECO:0000256" key="1">
    <source>
        <dbReference type="ARBA" id="ARBA00006566"/>
    </source>
</evidence>
<dbReference type="Pfam" id="PF10509">
    <property type="entry name" value="GalKase_gal_bdg"/>
    <property type="match status" value="1"/>
</dbReference>
<name>A0A0D2U2Z0_CAPO3</name>
<dbReference type="Gene3D" id="3.30.230.10">
    <property type="match status" value="1"/>
</dbReference>
<dbReference type="Proteomes" id="UP000008743">
    <property type="component" value="Unassembled WGS sequence"/>
</dbReference>
<dbReference type="FunFam" id="3.30.70.890:FF:000001">
    <property type="entry name" value="Galactokinase"/>
    <property type="match status" value="1"/>
</dbReference>
<keyword evidence="5 12" id="KW-0418">Kinase</keyword>
<dbReference type="PhylomeDB" id="A0A0D2U2Z0"/>
<protein>
    <submittedName>
        <fullName evidence="12">Galactokinase 1</fullName>
    </submittedName>
</protein>
<dbReference type="Pfam" id="PF08544">
    <property type="entry name" value="GHMP_kinases_C"/>
    <property type="match status" value="1"/>
</dbReference>
<dbReference type="NCBIfam" id="TIGR00131">
    <property type="entry name" value="gal_kin"/>
    <property type="match status" value="1"/>
</dbReference>
<dbReference type="EMBL" id="KE346360">
    <property type="protein sequence ID" value="KJE89546.1"/>
    <property type="molecule type" value="Genomic_DNA"/>
</dbReference>
<dbReference type="Gene3D" id="3.30.70.890">
    <property type="entry name" value="GHMP kinase, C-terminal domain"/>
    <property type="match status" value="1"/>
</dbReference>
<dbReference type="FunFam" id="3.30.230.10:FF:000040">
    <property type="entry name" value="Galactokinase 1"/>
    <property type="match status" value="1"/>
</dbReference>
<evidence type="ECO:0000256" key="3">
    <source>
        <dbReference type="ARBA" id="ARBA00022723"/>
    </source>
</evidence>
<feature type="domain" description="GHMP kinase C-terminal" evidence="10">
    <location>
        <begin position="303"/>
        <end position="384"/>
    </location>
</feature>
<feature type="domain" description="Galactokinase N-terminal" evidence="11">
    <location>
        <begin position="16"/>
        <end position="65"/>
    </location>
</feature>
<dbReference type="STRING" id="595528.A0A0D2U2Z0"/>
<evidence type="ECO:0000256" key="6">
    <source>
        <dbReference type="ARBA" id="ARBA00022840"/>
    </source>
</evidence>
<dbReference type="PIRSF" id="PIRSF000530">
    <property type="entry name" value="Galactokinase"/>
    <property type="match status" value="1"/>
</dbReference>
<dbReference type="InterPro" id="IPR019741">
    <property type="entry name" value="Galactokinase_CS"/>
</dbReference>
<dbReference type="PANTHER" id="PTHR10457:SF7">
    <property type="entry name" value="GALACTOKINASE-RELATED"/>
    <property type="match status" value="1"/>
</dbReference>
<evidence type="ECO:0000256" key="4">
    <source>
        <dbReference type="ARBA" id="ARBA00022741"/>
    </source>
</evidence>
<keyword evidence="8" id="KW-0119">Carbohydrate metabolism</keyword>
<dbReference type="GO" id="GO:0046872">
    <property type="term" value="F:metal ion binding"/>
    <property type="evidence" value="ECO:0007669"/>
    <property type="project" value="UniProtKB-KW"/>
</dbReference>
<keyword evidence="2" id="KW-0808">Transferase</keyword>
<dbReference type="InterPro" id="IPR020568">
    <property type="entry name" value="Ribosomal_Su5_D2-typ_SF"/>
</dbReference>
<dbReference type="GO" id="GO:0005524">
    <property type="term" value="F:ATP binding"/>
    <property type="evidence" value="ECO:0007669"/>
    <property type="project" value="UniProtKB-KW"/>
</dbReference>
<dbReference type="OMA" id="VMPCAIN"/>
<gene>
    <name evidence="12" type="ORF">CAOG_000995</name>
</gene>
<dbReference type="InterPro" id="IPR000705">
    <property type="entry name" value="Galactokinase"/>
</dbReference>
<dbReference type="Pfam" id="PF00288">
    <property type="entry name" value="GHMP_kinases_N"/>
    <property type="match status" value="1"/>
</dbReference>
<dbReference type="InterPro" id="IPR014721">
    <property type="entry name" value="Ribsml_uS5_D2-typ_fold_subgr"/>
</dbReference>
<keyword evidence="4" id="KW-0547">Nucleotide-binding</keyword>
<accession>A0A0D2U2Z0</accession>
<proteinExistence type="inferred from homology"/>
<dbReference type="InterPro" id="IPR006204">
    <property type="entry name" value="GHMP_kinase_N_dom"/>
</dbReference>
<comment type="similarity">
    <text evidence="1">Belongs to the GHMP kinase family. GalK subfamily.</text>
</comment>
<dbReference type="InterPro" id="IPR013750">
    <property type="entry name" value="GHMP_kinase_C_dom"/>
</dbReference>
<dbReference type="InterPro" id="IPR006206">
    <property type="entry name" value="Mevalonate/galactokinase"/>
</dbReference>
<dbReference type="GO" id="GO:0006012">
    <property type="term" value="P:galactose metabolic process"/>
    <property type="evidence" value="ECO:0007669"/>
    <property type="project" value="InterPro"/>
</dbReference>
<dbReference type="SUPFAM" id="SSF54211">
    <property type="entry name" value="Ribosomal protein S5 domain 2-like"/>
    <property type="match status" value="1"/>
</dbReference>
<keyword evidence="3" id="KW-0479">Metal-binding</keyword>
<dbReference type="OrthoDB" id="275179at2759"/>
<reference evidence="13" key="1">
    <citation type="submission" date="2011-02" db="EMBL/GenBank/DDBJ databases">
        <title>The Genome Sequence of Capsaspora owczarzaki ATCC 30864.</title>
        <authorList>
            <person name="Russ C."/>
            <person name="Cuomo C."/>
            <person name="Burger G."/>
            <person name="Gray M.W."/>
            <person name="Holland P.W.H."/>
            <person name="King N."/>
            <person name="Lang F.B.F."/>
            <person name="Roger A.J."/>
            <person name="Ruiz-Trillo I."/>
            <person name="Young S.K."/>
            <person name="Zeng Q."/>
            <person name="Gargeya S."/>
            <person name="Alvarado L."/>
            <person name="Berlin A."/>
            <person name="Chapman S.B."/>
            <person name="Chen Z."/>
            <person name="Freedman E."/>
            <person name="Gellesch M."/>
            <person name="Goldberg J."/>
            <person name="Griggs A."/>
            <person name="Gujja S."/>
            <person name="Heilman E."/>
            <person name="Heiman D."/>
            <person name="Howarth C."/>
            <person name="Mehta T."/>
            <person name="Neiman D."/>
            <person name="Pearson M."/>
            <person name="Roberts A."/>
            <person name="Saif S."/>
            <person name="Shea T."/>
            <person name="Shenoy N."/>
            <person name="Sisk P."/>
            <person name="Stolte C."/>
            <person name="Sykes S."/>
            <person name="White J."/>
            <person name="Yandava C."/>
            <person name="Haas B."/>
            <person name="Nusbaum C."/>
            <person name="Birren B."/>
        </authorList>
    </citation>
    <scope>NUCLEOTIDE SEQUENCE</scope>
    <source>
        <strain evidence="13">ATCC 30864</strain>
    </source>
</reference>
<dbReference type="GO" id="GO:0005829">
    <property type="term" value="C:cytosol"/>
    <property type="evidence" value="ECO:0007669"/>
    <property type="project" value="TreeGrafter"/>
</dbReference>
<dbReference type="GO" id="GO:0004335">
    <property type="term" value="F:galactokinase activity"/>
    <property type="evidence" value="ECO:0007669"/>
    <property type="project" value="InterPro"/>
</dbReference>
<evidence type="ECO:0000259" key="10">
    <source>
        <dbReference type="Pfam" id="PF08544"/>
    </source>
</evidence>
<dbReference type="SUPFAM" id="SSF55060">
    <property type="entry name" value="GHMP Kinase, C-terminal domain"/>
    <property type="match status" value="1"/>
</dbReference>
<dbReference type="InterPro" id="IPR006203">
    <property type="entry name" value="GHMP_knse_ATP-bd_CS"/>
</dbReference>
<evidence type="ECO:0000259" key="9">
    <source>
        <dbReference type="Pfam" id="PF00288"/>
    </source>
</evidence>
<evidence type="ECO:0000313" key="12">
    <source>
        <dbReference type="EMBL" id="KJE89546.1"/>
    </source>
</evidence>
<dbReference type="PROSITE" id="PS00627">
    <property type="entry name" value="GHMP_KINASES_ATP"/>
    <property type="match status" value="1"/>
</dbReference>
<dbReference type="InterPro" id="IPR036554">
    <property type="entry name" value="GHMP_kinase_C_sf"/>
</dbReference>